<dbReference type="PANTHER" id="PTHR30154">
    <property type="entry name" value="LEUCINE-RESPONSIVE REGULATORY PROTEIN"/>
    <property type="match status" value="1"/>
</dbReference>
<dbReference type="InterPro" id="IPR019887">
    <property type="entry name" value="Tscrpt_reg_AsnC/Lrp_C"/>
</dbReference>
<dbReference type="Gene3D" id="3.30.70.920">
    <property type="match status" value="1"/>
</dbReference>
<keyword evidence="3" id="KW-0804">Transcription</keyword>
<name>A0ABW5NA98_9FLAO</name>
<gene>
    <name evidence="5" type="ORF">ACFSTE_16090</name>
</gene>
<dbReference type="PANTHER" id="PTHR30154:SF34">
    <property type="entry name" value="TRANSCRIPTIONAL REGULATOR AZLB"/>
    <property type="match status" value="1"/>
</dbReference>
<evidence type="ECO:0000259" key="4">
    <source>
        <dbReference type="PROSITE" id="PS50956"/>
    </source>
</evidence>
<keyword evidence="6" id="KW-1185">Reference proteome</keyword>
<organism evidence="5 6">
    <name type="scientific">Aquimarina hainanensis</name>
    <dbReference type="NCBI Taxonomy" id="1578017"/>
    <lineage>
        <taxon>Bacteria</taxon>
        <taxon>Pseudomonadati</taxon>
        <taxon>Bacteroidota</taxon>
        <taxon>Flavobacteriia</taxon>
        <taxon>Flavobacteriales</taxon>
        <taxon>Flavobacteriaceae</taxon>
        <taxon>Aquimarina</taxon>
    </lineage>
</organism>
<dbReference type="InterPro" id="IPR000485">
    <property type="entry name" value="AsnC-type_HTH_dom"/>
</dbReference>
<evidence type="ECO:0000313" key="6">
    <source>
        <dbReference type="Proteomes" id="UP001597459"/>
    </source>
</evidence>
<dbReference type="EMBL" id="JBHULX010000039">
    <property type="protein sequence ID" value="MFD2592360.1"/>
    <property type="molecule type" value="Genomic_DNA"/>
</dbReference>
<dbReference type="InterPro" id="IPR036388">
    <property type="entry name" value="WH-like_DNA-bd_sf"/>
</dbReference>
<dbReference type="InterPro" id="IPR036390">
    <property type="entry name" value="WH_DNA-bd_sf"/>
</dbReference>
<dbReference type="Pfam" id="PF13412">
    <property type="entry name" value="HTH_24"/>
    <property type="match status" value="1"/>
</dbReference>
<evidence type="ECO:0000256" key="2">
    <source>
        <dbReference type="ARBA" id="ARBA00023125"/>
    </source>
</evidence>
<evidence type="ECO:0000313" key="5">
    <source>
        <dbReference type="EMBL" id="MFD2592360.1"/>
    </source>
</evidence>
<comment type="caution">
    <text evidence="5">The sequence shown here is derived from an EMBL/GenBank/DDBJ whole genome shotgun (WGS) entry which is preliminary data.</text>
</comment>
<reference evidence="6" key="1">
    <citation type="journal article" date="2019" name="Int. J. Syst. Evol. Microbiol.">
        <title>The Global Catalogue of Microorganisms (GCM) 10K type strain sequencing project: providing services to taxonomists for standard genome sequencing and annotation.</title>
        <authorList>
            <consortium name="The Broad Institute Genomics Platform"/>
            <consortium name="The Broad Institute Genome Sequencing Center for Infectious Disease"/>
            <person name="Wu L."/>
            <person name="Ma J."/>
        </authorList>
    </citation>
    <scope>NUCLEOTIDE SEQUENCE [LARGE SCALE GENOMIC DNA]</scope>
    <source>
        <strain evidence="6">KCTC 42423</strain>
    </source>
</reference>
<accession>A0ABW5NA98</accession>
<proteinExistence type="predicted"/>
<dbReference type="Gene3D" id="1.10.10.10">
    <property type="entry name" value="Winged helix-like DNA-binding domain superfamily/Winged helix DNA-binding domain"/>
    <property type="match status" value="1"/>
</dbReference>
<dbReference type="Pfam" id="PF01037">
    <property type="entry name" value="AsnC_trans_reg"/>
    <property type="match status" value="1"/>
</dbReference>
<sequence length="153" mass="17360">MEALDTFDIEILKIIQKNNTTIQKEIGEKVHLSAAAVQRRIKKMTAAGVIQSNIAVIDPLKVGLAVTLFVIVTLEHERLELVDEAKEKFKNCPEVQQCYYVTGKGDFVLTIVVPTMGDYERLTRELFFANNNVKRFETYVTLERVKTGLDITL</sequence>
<dbReference type="InterPro" id="IPR011008">
    <property type="entry name" value="Dimeric_a/b-barrel"/>
</dbReference>
<evidence type="ECO:0000256" key="1">
    <source>
        <dbReference type="ARBA" id="ARBA00023015"/>
    </source>
</evidence>
<protein>
    <submittedName>
        <fullName evidence="5">Lrp/AsnC family transcriptional regulator</fullName>
    </submittedName>
</protein>
<dbReference type="InterPro" id="IPR019888">
    <property type="entry name" value="Tscrpt_reg_AsnC-like"/>
</dbReference>
<keyword evidence="2" id="KW-0238">DNA-binding</keyword>
<dbReference type="PROSITE" id="PS50956">
    <property type="entry name" value="HTH_ASNC_2"/>
    <property type="match status" value="1"/>
</dbReference>
<dbReference type="SUPFAM" id="SSF54909">
    <property type="entry name" value="Dimeric alpha+beta barrel"/>
    <property type="match status" value="1"/>
</dbReference>
<feature type="domain" description="HTH asnC-type" evidence="4">
    <location>
        <begin position="4"/>
        <end position="65"/>
    </location>
</feature>
<evidence type="ECO:0000256" key="3">
    <source>
        <dbReference type="ARBA" id="ARBA00023163"/>
    </source>
</evidence>
<dbReference type="Proteomes" id="UP001597459">
    <property type="component" value="Unassembled WGS sequence"/>
</dbReference>
<dbReference type="RefSeq" id="WP_176030632.1">
    <property type="nucleotide sequence ID" value="NZ_JBHSJV010000001.1"/>
</dbReference>
<keyword evidence="1" id="KW-0805">Transcription regulation</keyword>
<dbReference type="PRINTS" id="PR00033">
    <property type="entry name" value="HTHASNC"/>
</dbReference>
<dbReference type="SUPFAM" id="SSF46785">
    <property type="entry name" value="Winged helix' DNA-binding domain"/>
    <property type="match status" value="1"/>
</dbReference>
<dbReference type="SMART" id="SM00344">
    <property type="entry name" value="HTH_ASNC"/>
    <property type="match status" value="1"/>
</dbReference>